<gene>
    <name evidence="1" type="ORF">g.6664</name>
</gene>
<proteinExistence type="predicted"/>
<organism evidence="1">
    <name type="scientific">Lygus hesperus</name>
    <name type="common">Western plant bug</name>
    <dbReference type="NCBI Taxonomy" id="30085"/>
    <lineage>
        <taxon>Eukaryota</taxon>
        <taxon>Metazoa</taxon>
        <taxon>Ecdysozoa</taxon>
        <taxon>Arthropoda</taxon>
        <taxon>Hexapoda</taxon>
        <taxon>Insecta</taxon>
        <taxon>Pterygota</taxon>
        <taxon>Neoptera</taxon>
        <taxon>Paraneoptera</taxon>
        <taxon>Hemiptera</taxon>
        <taxon>Heteroptera</taxon>
        <taxon>Panheteroptera</taxon>
        <taxon>Cimicomorpha</taxon>
        <taxon>Miridae</taxon>
        <taxon>Mirini</taxon>
        <taxon>Lygus</taxon>
    </lineage>
</organism>
<name>A0A146LT40_LYGHE</name>
<protein>
    <submittedName>
        <fullName evidence="1">Uncharacterized protein</fullName>
    </submittedName>
</protein>
<reference evidence="1" key="1">
    <citation type="journal article" date="2016" name="Gigascience">
        <title>De novo construction of an expanded transcriptome assembly for the western tarnished plant bug, Lygus hesperus.</title>
        <authorList>
            <person name="Tassone E.E."/>
            <person name="Geib S.M."/>
            <person name="Hall B."/>
            <person name="Fabrick J.A."/>
            <person name="Brent C.S."/>
            <person name="Hull J.J."/>
        </authorList>
    </citation>
    <scope>NUCLEOTIDE SEQUENCE</scope>
</reference>
<accession>A0A146LT40</accession>
<dbReference type="AlphaFoldDB" id="A0A146LT40"/>
<evidence type="ECO:0000313" key="1">
    <source>
        <dbReference type="EMBL" id="JAQ09896.1"/>
    </source>
</evidence>
<dbReference type="EMBL" id="GDHC01008733">
    <property type="protein sequence ID" value="JAQ09896.1"/>
    <property type="molecule type" value="Transcribed_RNA"/>
</dbReference>
<sequence length="113" mass="13020">MLFRHTQLRRIPFARLPHATRLNSGGINYNKGALSEADLGDSFTHPKAYRSKHHITARLKSQRKIAMLRHEAAAHKQAMELQLDQQREHALRNGVVTPHTPLEQSFVRHEDTQ</sequence>